<dbReference type="AlphaFoldDB" id="A0AAE0LQW5"/>
<evidence type="ECO:0000256" key="4">
    <source>
        <dbReference type="ARBA" id="ARBA00022723"/>
    </source>
</evidence>
<evidence type="ECO:0000256" key="1">
    <source>
        <dbReference type="ARBA" id="ARBA00010914"/>
    </source>
</evidence>
<dbReference type="GO" id="GO:0005739">
    <property type="term" value="C:mitochondrion"/>
    <property type="evidence" value="ECO:0007669"/>
    <property type="project" value="TreeGrafter"/>
</dbReference>
<organism evidence="10 11">
    <name type="scientific">Chaetomium fimeti</name>
    <dbReference type="NCBI Taxonomy" id="1854472"/>
    <lineage>
        <taxon>Eukaryota</taxon>
        <taxon>Fungi</taxon>
        <taxon>Dikarya</taxon>
        <taxon>Ascomycota</taxon>
        <taxon>Pezizomycotina</taxon>
        <taxon>Sordariomycetes</taxon>
        <taxon>Sordariomycetidae</taxon>
        <taxon>Sordariales</taxon>
        <taxon>Chaetomiaceae</taxon>
        <taxon>Chaetomium</taxon>
    </lineage>
</organism>
<evidence type="ECO:0000256" key="7">
    <source>
        <dbReference type="ARBA" id="ARBA00023014"/>
    </source>
</evidence>
<dbReference type="GeneID" id="87839332"/>
<reference evidence="10" key="2">
    <citation type="submission" date="2023-06" db="EMBL/GenBank/DDBJ databases">
        <authorList>
            <consortium name="Lawrence Berkeley National Laboratory"/>
            <person name="Haridas S."/>
            <person name="Hensen N."/>
            <person name="Bonometti L."/>
            <person name="Westerberg I."/>
            <person name="Brannstrom I.O."/>
            <person name="Guillou S."/>
            <person name="Cros-Aarteil S."/>
            <person name="Calhoun S."/>
            <person name="Kuo A."/>
            <person name="Mondo S."/>
            <person name="Pangilinan J."/>
            <person name="Riley R."/>
            <person name="Labutti K."/>
            <person name="Andreopoulos B."/>
            <person name="Lipzen A."/>
            <person name="Chen C."/>
            <person name="Yanf M."/>
            <person name="Daum C."/>
            <person name="Ng V."/>
            <person name="Clum A."/>
            <person name="Steindorff A."/>
            <person name="Ohm R."/>
            <person name="Martin F."/>
            <person name="Silar P."/>
            <person name="Natvig D."/>
            <person name="Lalanne C."/>
            <person name="Gautier V."/>
            <person name="Ament-Velasquez S.L."/>
            <person name="Kruys A."/>
            <person name="Hutchinson M.I."/>
            <person name="Powell A.J."/>
            <person name="Barry K."/>
            <person name="Miller A.N."/>
            <person name="Grigoriev I.V."/>
            <person name="Debuchy R."/>
            <person name="Gladieux P."/>
            <person name="Thoren M.H."/>
            <person name="Johannesson H."/>
        </authorList>
    </citation>
    <scope>NUCLEOTIDE SEQUENCE</scope>
    <source>
        <strain evidence="10">CBS 168.71</strain>
    </source>
</reference>
<keyword evidence="6" id="KW-0408">Iron</keyword>
<gene>
    <name evidence="10" type="ORF">B0H64DRAFT_374961</name>
</gene>
<dbReference type="InterPro" id="IPR036010">
    <property type="entry name" value="2Fe-2S_ferredoxin-like_sf"/>
</dbReference>
<dbReference type="GO" id="GO:0046872">
    <property type="term" value="F:metal ion binding"/>
    <property type="evidence" value="ECO:0007669"/>
    <property type="project" value="UniProtKB-KW"/>
</dbReference>
<keyword evidence="5" id="KW-0249">Electron transport</keyword>
<dbReference type="PROSITE" id="PS51085">
    <property type="entry name" value="2FE2S_FER_2"/>
    <property type="match status" value="1"/>
</dbReference>
<evidence type="ECO:0000256" key="5">
    <source>
        <dbReference type="ARBA" id="ARBA00022982"/>
    </source>
</evidence>
<comment type="caution">
    <text evidence="10">The sequence shown here is derived from an EMBL/GenBank/DDBJ whole genome shotgun (WGS) entry which is preliminary data.</text>
</comment>
<evidence type="ECO:0000256" key="2">
    <source>
        <dbReference type="ARBA" id="ARBA00022448"/>
    </source>
</evidence>
<dbReference type="PRINTS" id="PR00355">
    <property type="entry name" value="ADRENODOXIN"/>
</dbReference>
<dbReference type="InterPro" id="IPR001055">
    <property type="entry name" value="Adrenodoxin-like"/>
</dbReference>
<dbReference type="PANTHER" id="PTHR23426">
    <property type="entry name" value="FERREDOXIN/ADRENODOXIN"/>
    <property type="match status" value="1"/>
</dbReference>
<sequence>MASLWRNVVRSSGFAPSLQPAGLPKPTPMIQSRCSSLRLGGPSFFTNHMHAAVETRGDLTQAFDPTFPRPGKQERTINFIDPRGMRLTCRARDGQTLLDIAKAHGLEVEGACQGECACSTCHIIVTDAGSYGAMPPATEREDDMLDLAHGLTPTSRLGCQVLVSEALDGVEIKLPGLVQSK</sequence>
<keyword evidence="2" id="KW-0813">Transport</keyword>
<reference evidence="10" key="1">
    <citation type="journal article" date="2023" name="Mol. Phylogenet. Evol.">
        <title>Genome-scale phylogeny and comparative genomics of the fungal order Sordariales.</title>
        <authorList>
            <person name="Hensen N."/>
            <person name="Bonometti L."/>
            <person name="Westerberg I."/>
            <person name="Brannstrom I.O."/>
            <person name="Guillou S."/>
            <person name="Cros-Aarteil S."/>
            <person name="Calhoun S."/>
            <person name="Haridas S."/>
            <person name="Kuo A."/>
            <person name="Mondo S."/>
            <person name="Pangilinan J."/>
            <person name="Riley R."/>
            <person name="LaButti K."/>
            <person name="Andreopoulos B."/>
            <person name="Lipzen A."/>
            <person name="Chen C."/>
            <person name="Yan M."/>
            <person name="Daum C."/>
            <person name="Ng V."/>
            <person name="Clum A."/>
            <person name="Steindorff A."/>
            <person name="Ohm R.A."/>
            <person name="Martin F."/>
            <person name="Silar P."/>
            <person name="Natvig D.O."/>
            <person name="Lalanne C."/>
            <person name="Gautier V."/>
            <person name="Ament-Velasquez S.L."/>
            <person name="Kruys A."/>
            <person name="Hutchinson M.I."/>
            <person name="Powell A.J."/>
            <person name="Barry K."/>
            <person name="Miller A.N."/>
            <person name="Grigoriev I.V."/>
            <person name="Debuchy R."/>
            <person name="Gladieux P."/>
            <person name="Hiltunen Thoren M."/>
            <person name="Johannesson H."/>
        </authorList>
    </citation>
    <scope>NUCLEOTIDE SEQUENCE</scope>
    <source>
        <strain evidence="10">CBS 168.71</strain>
    </source>
</reference>
<dbReference type="GO" id="GO:0140647">
    <property type="term" value="P:P450-containing electron transport chain"/>
    <property type="evidence" value="ECO:0007669"/>
    <property type="project" value="InterPro"/>
</dbReference>
<keyword evidence="4" id="KW-0479">Metal-binding</keyword>
<keyword evidence="11" id="KW-1185">Reference proteome</keyword>
<comment type="similarity">
    <text evidence="1">Belongs to the adrenodoxin/putidaredoxin family.</text>
</comment>
<accession>A0AAE0LQW5</accession>
<evidence type="ECO:0000256" key="3">
    <source>
        <dbReference type="ARBA" id="ARBA00022714"/>
    </source>
</evidence>
<evidence type="ECO:0000313" key="10">
    <source>
        <dbReference type="EMBL" id="KAK3294137.1"/>
    </source>
</evidence>
<evidence type="ECO:0000256" key="6">
    <source>
        <dbReference type="ARBA" id="ARBA00023004"/>
    </source>
</evidence>
<comment type="cofactor">
    <cofactor evidence="8">
        <name>[2Fe-2S] cluster</name>
        <dbReference type="ChEBI" id="CHEBI:190135"/>
    </cofactor>
</comment>
<dbReference type="SUPFAM" id="SSF54292">
    <property type="entry name" value="2Fe-2S ferredoxin-like"/>
    <property type="match status" value="1"/>
</dbReference>
<dbReference type="GO" id="GO:0051537">
    <property type="term" value="F:2 iron, 2 sulfur cluster binding"/>
    <property type="evidence" value="ECO:0007669"/>
    <property type="project" value="UniProtKB-KW"/>
</dbReference>
<dbReference type="EMBL" id="JAUEPN010000005">
    <property type="protein sequence ID" value="KAK3294137.1"/>
    <property type="molecule type" value="Genomic_DNA"/>
</dbReference>
<feature type="domain" description="2Fe-2S ferredoxin-type" evidence="9">
    <location>
        <begin position="75"/>
        <end position="178"/>
    </location>
</feature>
<dbReference type="GO" id="GO:0009055">
    <property type="term" value="F:electron transfer activity"/>
    <property type="evidence" value="ECO:0007669"/>
    <property type="project" value="TreeGrafter"/>
</dbReference>
<dbReference type="Pfam" id="PF00111">
    <property type="entry name" value="Fer2"/>
    <property type="match status" value="1"/>
</dbReference>
<evidence type="ECO:0000256" key="8">
    <source>
        <dbReference type="ARBA" id="ARBA00034078"/>
    </source>
</evidence>
<evidence type="ECO:0000259" key="9">
    <source>
        <dbReference type="PROSITE" id="PS51085"/>
    </source>
</evidence>
<dbReference type="CDD" id="cd00207">
    <property type="entry name" value="fer2"/>
    <property type="match status" value="1"/>
</dbReference>
<protein>
    <submittedName>
        <fullName evidence="10">2Fe-2S ferredoxin-type domain-containing protein</fullName>
    </submittedName>
</protein>
<name>A0AAE0LQW5_9PEZI</name>
<proteinExistence type="inferred from homology"/>
<keyword evidence="3" id="KW-0001">2Fe-2S</keyword>
<dbReference type="Gene3D" id="3.10.20.30">
    <property type="match status" value="1"/>
</dbReference>
<dbReference type="Proteomes" id="UP001278766">
    <property type="component" value="Unassembled WGS sequence"/>
</dbReference>
<dbReference type="InterPro" id="IPR001041">
    <property type="entry name" value="2Fe-2S_ferredoxin-type"/>
</dbReference>
<evidence type="ECO:0000313" key="11">
    <source>
        <dbReference type="Proteomes" id="UP001278766"/>
    </source>
</evidence>
<dbReference type="RefSeq" id="XP_062657651.1">
    <property type="nucleotide sequence ID" value="XM_062802384.1"/>
</dbReference>
<keyword evidence="7" id="KW-0411">Iron-sulfur</keyword>
<dbReference type="InterPro" id="IPR012675">
    <property type="entry name" value="Beta-grasp_dom_sf"/>
</dbReference>
<dbReference type="PANTHER" id="PTHR23426:SF72">
    <property type="entry name" value="2FE-2S FERREDOXIN-TYPE DOMAIN-CONTAINING PROTEIN"/>
    <property type="match status" value="1"/>
</dbReference>